<organism evidence="2">
    <name type="scientific">uncultured Sulfurovum sp</name>
    <dbReference type="NCBI Taxonomy" id="269237"/>
    <lineage>
        <taxon>Bacteria</taxon>
        <taxon>Pseudomonadati</taxon>
        <taxon>Campylobacterota</taxon>
        <taxon>Epsilonproteobacteria</taxon>
        <taxon>Campylobacterales</taxon>
        <taxon>Sulfurovaceae</taxon>
        <taxon>Sulfurovum</taxon>
        <taxon>environmental samples</taxon>
    </lineage>
</organism>
<feature type="domain" description="Transposase IS200-like" evidence="1">
    <location>
        <begin position="12"/>
        <end position="147"/>
    </location>
</feature>
<proteinExistence type="predicted"/>
<reference evidence="2" key="1">
    <citation type="submission" date="2020-01" db="EMBL/GenBank/DDBJ databases">
        <authorList>
            <person name="Meier V. D."/>
            <person name="Meier V D."/>
        </authorList>
    </citation>
    <scope>NUCLEOTIDE SEQUENCE</scope>
    <source>
        <strain evidence="2">HLG_WM_MAG_01</strain>
    </source>
</reference>
<dbReference type="GO" id="GO:0006313">
    <property type="term" value="P:DNA transposition"/>
    <property type="evidence" value="ECO:0007669"/>
    <property type="project" value="InterPro"/>
</dbReference>
<dbReference type="InterPro" id="IPR036515">
    <property type="entry name" value="Transposase_17_sf"/>
</dbReference>
<evidence type="ECO:0000259" key="1">
    <source>
        <dbReference type="SMART" id="SM01321"/>
    </source>
</evidence>
<dbReference type="EMBL" id="CACVAS010000036">
    <property type="protein sequence ID" value="CAA6804558.1"/>
    <property type="molecule type" value="Genomic_DNA"/>
</dbReference>
<dbReference type="InterPro" id="IPR002686">
    <property type="entry name" value="Transposase_17"/>
</dbReference>
<evidence type="ECO:0000313" key="2">
    <source>
        <dbReference type="EMBL" id="CAA6804558.1"/>
    </source>
</evidence>
<dbReference type="Pfam" id="PF01797">
    <property type="entry name" value="Y1_Tnp"/>
    <property type="match status" value="1"/>
</dbReference>
<gene>
    <name evidence="2" type="ORF">HELGO_WM2895</name>
</gene>
<dbReference type="GO" id="GO:0003677">
    <property type="term" value="F:DNA binding"/>
    <property type="evidence" value="ECO:0007669"/>
    <property type="project" value="InterPro"/>
</dbReference>
<dbReference type="SUPFAM" id="SSF143422">
    <property type="entry name" value="Transposase IS200-like"/>
    <property type="match status" value="1"/>
</dbReference>
<dbReference type="Gene3D" id="3.30.70.1290">
    <property type="entry name" value="Transposase IS200-like"/>
    <property type="match status" value="1"/>
</dbReference>
<name>A0A6S6SPI2_9BACT</name>
<sequence>MKKYTHLAHINLVGHYQFITFRTKDSLDSYLNKLYTNDEATHIKQYKIDQYLDTSTKGAYLYDEVIDQIIEYYVEYDKALSEVIAVSIMPNHIHILLKENAEFPKIMQILKGGGSSRQIHKVLGTKGTLWSRDYENHLQIKSRYNKNKKGSL</sequence>
<dbReference type="SMART" id="SM01321">
    <property type="entry name" value="Y1_Tnp"/>
    <property type="match status" value="1"/>
</dbReference>
<accession>A0A6S6SPI2</accession>
<protein>
    <recommendedName>
        <fullName evidence="1">Transposase IS200-like domain-containing protein</fullName>
    </recommendedName>
</protein>
<dbReference type="AlphaFoldDB" id="A0A6S6SPI2"/>
<dbReference type="GO" id="GO:0004803">
    <property type="term" value="F:transposase activity"/>
    <property type="evidence" value="ECO:0007669"/>
    <property type="project" value="InterPro"/>
</dbReference>